<feature type="compositionally biased region" description="Basic and acidic residues" evidence="1">
    <location>
        <begin position="241"/>
        <end position="274"/>
    </location>
</feature>
<dbReference type="EMBL" id="CAEX01005206">
    <property type="protein sequence ID" value="CCD20282.1"/>
    <property type="molecule type" value="Genomic_DNA"/>
</dbReference>
<name>F9WRU7_TRYVY</name>
<evidence type="ECO:0000256" key="2">
    <source>
        <dbReference type="SAM" id="SignalP"/>
    </source>
</evidence>
<evidence type="ECO:0000313" key="3">
    <source>
        <dbReference type="EMBL" id="CCD20282.1"/>
    </source>
</evidence>
<feature type="compositionally biased region" description="Basic and acidic residues" evidence="1">
    <location>
        <begin position="216"/>
        <end position="231"/>
    </location>
</feature>
<keyword evidence="2" id="KW-0732">Signal</keyword>
<reference evidence="3" key="1">
    <citation type="journal article" date="2012" name="Proc. Natl. Acad. Sci. U.S.A.">
        <title>Antigenic diversity is generated by distinct evolutionary mechanisms in African trypanosome species.</title>
        <authorList>
            <person name="Jackson A.P."/>
            <person name="Berry A."/>
            <person name="Aslett M."/>
            <person name="Allison H.C."/>
            <person name="Burton P."/>
            <person name="Vavrova-Anderson J."/>
            <person name="Brown R."/>
            <person name="Browne H."/>
            <person name="Corton N."/>
            <person name="Hauser H."/>
            <person name="Gamble J."/>
            <person name="Gilderthorp R."/>
            <person name="Marcello L."/>
            <person name="McQuillan J."/>
            <person name="Otto T.D."/>
            <person name="Quail M.A."/>
            <person name="Sanders M.J."/>
            <person name="van Tonder A."/>
            <person name="Ginger M.L."/>
            <person name="Field M.C."/>
            <person name="Barry J.D."/>
            <person name="Hertz-Fowler C."/>
            <person name="Berriman M."/>
        </authorList>
    </citation>
    <scope>NUCLEOTIDE SEQUENCE</scope>
    <source>
        <strain evidence="3">Y486</strain>
    </source>
</reference>
<evidence type="ECO:0000256" key="1">
    <source>
        <dbReference type="SAM" id="MobiDB-lite"/>
    </source>
</evidence>
<keyword evidence="4" id="KW-1185">Reference proteome</keyword>
<dbReference type="VEuPathDB" id="TriTrypDB:TvY486_0030570"/>
<feature type="compositionally biased region" description="Polar residues" evidence="1">
    <location>
        <begin position="74"/>
        <end position="94"/>
    </location>
</feature>
<organism evidence="3 4">
    <name type="scientific">Trypanosoma vivax (strain Y486)</name>
    <dbReference type="NCBI Taxonomy" id="1055687"/>
    <lineage>
        <taxon>Eukaryota</taxon>
        <taxon>Discoba</taxon>
        <taxon>Euglenozoa</taxon>
        <taxon>Kinetoplastea</taxon>
        <taxon>Metakinetoplastina</taxon>
        <taxon>Trypanosomatida</taxon>
        <taxon>Trypanosomatidae</taxon>
        <taxon>Trypanosoma</taxon>
        <taxon>Duttonella</taxon>
    </lineage>
</organism>
<protein>
    <submittedName>
        <fullName evidence="3">Uncharacterized protein</fullName>
    </submittedName>
</protein>
<feature type="compositionally biased region" description="Polar residues" evidence="1">
    <location>
        <begin position="165"/>
        <end position="193"/>
    </location>
</feature>
<accession>F9WRU7</accession>
<feature type="region of interest" description="Disordered" evidence="1">
    <location>
        <begin position="22"/>
        <end position="94"/>
    </location>
</feature>
<feature type="compositionally biased region" description="Polar residues" evidence="1">
    <location>
        <begin position="26"/>
        <end position="35"/>
    </location>
</feature>
<gene>
    <name evidence="3" type="ORF">TvY486_0030570</name>
</gene>
<feature type="compositionally biased region" description="Basic and acidic residues" evidence="1">
    <location>
        <begin position="117"/>
        <end position="128"/>
    </location>
</feature>
<feature type="region of interest" description="Disordered" evidence="1">
    <location>
        <begin position="117"/>
        <end position="303"/>
    </location>
</feature>
<feature type="compositionally biased region" description="Polar residues" evidence="1">
    <location>
        <begin position="287"/>
        <end position="302"/>
    </location>
</feature>
<sequence length="316" mass="33493">MALFFRCVFLVALLGVAALGDKGTGSARTTRTNPRSGVLSRHREGGKYPRIQPRSVVTSETGSGSNTSSSVPGIQTTASEESTSLNNSTVSQQTELKKDCGCNDDCNCSEEENEKEECRLKCKEEKSKIPSSNVEENEVSQSSLQNPERQEQQEPQVVSAHVEQQEQQVTIQGEAQQGLESSSDITGNQSPSAGSPEAPKSKPAAEQVGGNSSENRPGKEKEHATPKKSDKQLGSTNNGESAKDNADKTESIGDTSEKEKAENNDETKGERDGQESTIGPNEGRSGENGSAETSSANLSGKTLTVLLLAILASFGV</sequence>
<feature type="compositionally biased region" description="Low complexity" evidence="1">
    <location>
        <begin position="131"/>
        <end position="147"/>
    </location>
</feature>
<evidence type="ECO:0000313" key="4">
    <source>
        <dbReference type="Proteomes" id="UP000009027"/>
    </source>
</evidence>
<feature type="chain" id="PRO_5003389536" evidence="2">
    <location>
        <begin position="19"/>
        <end position="316"/>
    </location>
</feature>
<proteinExistence type="predicted"/>
<dbReference type="Proteomes" id="UP000009027">
    <property type="component" value="Unassembled WGS sequence"/>
</dbReference>
<feature type="signal peptide" evidence="2">
    <location>
        <begin position="1"/>
        <end position="18"/>
    </location>
</feature>
<dbReference type="AlphaFoldDB" id="F9WRU7"/>
<feature type="compositionally biased region" description="Low complexity" evidence="1">
    <location>
        <begin position="55"/>
        <end position="73"/>
    </location>
</feature>